<dbReference type="Proteomes" id="UP000054321">
    <property type="component" value="Unassembled WGS sequence"/>
</dbReference>
<name>A0A0C3DQ17_OIDMZ</name>
<evidence type="ECO:0000313" key="3">
    <source>
        <dbReference type="Proteomes" id="UP000054321"/>
    </source>
</evidence>
<accession>A0A0C3DQ17</accession>
<protein>
    <submittedName>
        <fullName evidence="2">Uncharacterized protein</fullName>
    </submittedName>
</protein>
<dbReference type="InParanoid" id="A0A0C3DQ17"/>
<keyword evidence="1" id="KW-1133">Transmembrane helix</keyword>
<reference evidence="3" key="2">
    <citation type="submission" date="2015-01" db="EMBL/GenBank/DDBJ databases">
        <title>Evolutionary Origins and Diversification of the Mycorrhizal Mutualists.</title>
        <authorList>
            <consortium name="DOE Joint Genome Institute"/>
            <consortium name="Mycorrhizal Genomics Consortium"/>
            <person name="Kohler A."/>
            <person name="Kuo A."/>
            <person name="Nagy L.G."/>
            <person name="Floudas D."/>
            <person name="Copeland A."/>
            <person name="Barry K.W."/>
            <person name="Cichocki N."/>
            <person name="Veneault-Fourrey C."/>
            <person name="LaButti K."/>
            <person name="Lindquist E.A."/>
            <person name="Lipzen A."/>
            <person name="Lundell T."/>
            <person name="Morin E."/>
            <person name="Murat C."/>
            <person name="Riley R."/>
            <person name="Ohm R."/>
            <person name="Sun H."/>
            <person name="Tunlid A."/>
            <person name="Henrissat B."/>
            <person name="Grigoriev I.V."/>
            <person name="Hibbett D.S."/>
            <person name="Martin F."/>
        </authorList>
    </citation>
    <scope>NUCLEOTIDE SEQUENCE [LARGE SCALE GENOMIC DNA]</scope>
    <source>
        <strain evidence="3">Zn</strain>
    </source>
</reference>
<dbReference type="EMBL" id="KN832873">
    <property type="protein sequence ID" value="KIN04128.1"/>
    <property type="molecule type" value="Genomic_DNA"/>
</dbReference>
<feature type="transmembrane region" description="Helical" evidence="1">
    <location>
        <begin position="77"/>
        <end position="97"/>
    </location>
</feature>
<evidence type="ECO:0000256" key="1">
    <source>
        <dbReference type="SAM" id="Phobius"/>
    </source>
</evidence>
<keyword evidence="1" id="KW-0812">Transmembrane</keyword>
<reference evidence="2 3" key="1">
    <citation type="submission" date="2014-04" db="EMBL/GenBank/DDBJ databases">
        <authorList>
            <consortium name="DOE Joint Genome Institute"/>
            <person name="Kuo A."/>
            <person name="Martino E."/>
            <person name="Perotto S."/>
            <person name="Kohler A."/>
            <person name="Nagy L.G."/>
            <person name="Floudas D."/>
            <person name="Copeland A."/>
            <person name="Barry K.W."/>
            <person name="Cichocki N."/>
            <person name="Veneault-Fourrey C."/>
            <person name="LaButti K."/>
            <person name="Lindquist E.A."/>
            <person name="Lipzen A."/>
            <person name="Lundell T."/>
            <person name="Morin E."/>
            <person name="Murat C."/>
            <person name="Sun H."/>
            <person name="Tunlid A."/>
            <person name="Henrissat B."/>
            <person name="Grigoriev I.V."/>
            <person name="Hibbett D.S."/>
            <person name="Martin F."/>
            <person name="Nordberg H.P."/>
            <person name="Cantor M.N."/>
            <person name="Hua S.X."/>
        </authorList>
    </citation>
    <scope>NUCLEOTIDE SEQUENCE [LARGE SCALE GENOMIC DNA]</scope>
    <source>
        <strain evidence="2 3">Zn</strain>
    </source>
</reference>
<dbReference type="HOGENOM" id="CLU_2339215_0_0_1"/>
<evidence type="ECO:0000313" key="2">
    <source>
        <dbReference type="EMBL" id="KIN04128.1"/>
    </source>
</evidence>
<gene>
    <name evidence="2" type="ORF">OIDMADRAFT_18200</name>
</gene>
<keyword evidence="3" id="KW-1185">Reference proteome</keyword>
<proteinExistence type="predicted"/>
<organism evidence="2 3">
    <name type="scientific">Oidiodendron maius (strain Zn)</name>
    <dbReference type="NCBI Taxonomy" id="913774"/>
    <lineage>
        <taxon>Eukaryota</taxon>
        <taxon>Fungi</taxon>
        <taxon>Dikarya</taxon>
        <taxon>Ascomycota</taxon>
        <taxon>Pezizomycotina</taxon>
        <taxon>Leotiomycetes</taxon>
        <taxon>Leotiomycetes incertae sedis</taxon>
        <taxon>Myxotrichaceae</taxon>
        <taxon>Oidiodendron</taxon>
    </lineage>
</organism>
<feature type="non-terminal residue" evidence="2">
    <location>
        <position position="1"/>
    </location>
</feature>
<dbReference type="AlphaFoldDB" id="A0A0C3DQ17"/>
<sequence>SQTTFVTKTGIPVSAITSVVLGGQTLTNGGIVTVGGDILSLGPSGTQIMIIGTVTVGGVSTATATGTNSNKNAGEKIGASIGLMALQFSVVVLAFWLW</sequence>
<dbReference type="STRING" id="913774.A0A0C3DQ17"/>
<keyword evidence="1" id="KW-0472">Membrane</keyword>
<dbReference type="OrthoDB" id="3642826at2759"/>